<feature type="domain" description="Helicase C-terminal" evidence="9">
    <location>
        <begin position="702"/>
        <end position="848"/>
    </location>
</feature>
<dbReference type="InterPro" id="IPR027417">
    <property type="entry name" value="P-loop_NTPase"/>
</dbReference>
<evidence type="ECO:0000313" key="10">
    <source>
        <dbReference type="EMBL" id="EXJ62013.1"/>
    </source>
</evidence>
<feature type="domain" description="RING-type" evidence="7">
    <location>
        <begin position="612"/>
        <end position="666"/>
    </location>
</feature>
<dbReference type="Gene3D" id="3.30.40.10">
    <property type="entry name" value="Zinc/RING finger domain, C3HC4 (zinc finger)"/>
    <property type="match status" value="1"/>
</dbReference>
<dbReference type="GO" id="GO:0005524">
    <property type="term" value="F:ATP binding"/>
    <property type="evidence" value="ECO:0007669"/>
    <property type="project" value="UniProtKB-KW"/>
</dbReference>
<keyword evidence="5" id="KW-0067">ATP-binding</keyword>
<dbReference type="InterPro" id="IPR000330">
    <property type="entry name" value="SNF2_N"/>
</dbReference>
<proteinExistence type="inferred from homology"/>
<dbReference type="EMBL" id="AMGW01000002">
    <property type="protein sequence ID" value="EXJ62013.1"/>
    <property type="molecule type" value="Genomic_DNA"/>
</dbReference>
<evidence type="ECO:0000256" key="2">
    <source>
        <dbReference type="ARBA" id="ARBA00022741"/>
    </source>
</evidence>
<dbReference type="InterPro" id="IPR001650">
    <property type="entry name" value="Helicase_C-like"/>
</dbReference>
<name>W9W240_9EURO</name>
<dbReference type="InterPro" id="IPR050628">
    <property type="entry name" value="SNF2_RAD54_helicase_TF"/>
</dbReference>
<dbReference type="Gene3D" id="3.40.50.10810">
    <property type="entry name" value="Tandem AAA-ATPase domain"/>
    <property type="match status" value="1"/>
</dbReference>
<reference evidence="10 11" key="1">
    <citation type="submission" date="2013-03" db="EMBL/GenBank/DDBJ databases">
        <title>The Genome Sequence of Cladophialophora yegresii CBS 114405.</title>
        <authorList>
            <consortium name="The Broad Institute Genomics Platform"/>
            <person name="Cuomo C."/>
            <person name="de Hoog S."/>
            <person name="Gorbushina A."/>
            <person name="Walker B."/>
            <person name="Young S.K."/>
            <person name="Zeng Q."/>
            <person name="Gargeya S."/>
            <person name="Fitzgerald M."/>
            <person name="Haas B."/>
            <person name="Abouelleil A."/>
            <person name="Allen A.W."/>
            <person name="Alvarado L."/>
            <person name="Arachchi H.M."/>
            <person name="Berlin A.M."/>
            <person name="Chapman S.B."/>
            <person name="Gainer-Dewar J."/>
            <person name="Goldberg J."/>
            <person name="Griggs A."/>
            <person name="Gujja S."/>
            <person name="Hansen M."/>
            <person name="Howarth C."/>
            <person name="Imamovic A."/>
            <person name="Ireland A."/>
            <person name="Larimer J."/>
            <person name="McCowan C."/>
            <person name="Murphy C."/>
            <person name="Pearson M."/>
            <person name="Poon T.W."/>
            <person name="Priest M."/>
            <person name="Roberts A."/>
            <person name="Saif S."/>
            <person name="Shea T."/>
            <person name="Sisk P."/>
            <person name="Sykes S."/>
            <person name="Wortman J."/>
            <person name="Nusbaum C."/>
            <person name="Birren B."/>
        </authorList>
    </citation>
    <scope>NUCLEOTIDE SEQUENCE [LARGE SCALE GENOMIC DNA]</scope>
    <source>
        <strain evidence="10 11">CBS 114405</strain>
    </source>
</reference>
<dbReference type="GO" id="GO:0006281">
    <property type="term" value="P:DNA repair"/>
    <property type="evidence" value="ECO:0007669"/>
    <property type="project" value="TreeGrafter"/>
</dbReference>
<organism evidence="10 11">
    <name type="scientific">Cladophialophora yegresii CBS 114405</name>
    <dbReference type="NCBI Taxonomy" id="1182544"/>
    <lineage>
        <taxon>Eukaryota</taxon>
        <taxon>Fungi</taxon>
        <taxon>Dikarya</taxon>
        <taxon>Ascomycota</taxon>
        <taxon>Pezizomycotina</taxon>
        <taxon>Eurotiomycetes</taxon>
        <taxon>Chaetothyriomycetidae</taxon>
        <taxon>Chaetothyriales</taxon>
        <taxon>Herpotrichiellaceae</taxon>
        <taxon>Cladophialophora</taxon>
    </lineage>
</organism>
<evidence type="ECO:0000256" key="5">
    <source>
        <dbReference type="ARBA" id="ARBA00022840"/>
    </source>
</evidence>
<evidence type="ECO:0000259" key="9">
    <source>
        <dbReference type="PROSITE" id="PS51194"/>
    </source>
</evidence>
<keyword evidence="2" id="KW-0547">Nucleotide-binding</keyword>
<dbReference type="Pfam" id="PF00176">
    <property type="entry name" value="SNF2-rel_dom"/>
    <property type="match status" value="1"/>
</dbReference>
<dbReference type="PANTHER" id="PTHR45626:SF52">
    <property type="entry name" value="SINGLE-STRANDED DNA-DEPENDENT ATPASE (EUROFUNG)"/>
    <property type="match status" value="1"/>
</dbReference>
<evidence type="ECO:0000313" key="11">
    <source>
        <dbReference type="Proteomes" id="UP000019473"/>
    </source>
</evidence>
<evidence type="ECO:0000256" key="1">
    <source>
        <dbReference type="ARBA" id="ARBA00007025"/>
    </source>
</evidence>
<dbReference type="PROSITE" id="PS51194">
    <property type="entry name" value="HELICASE_CTER"/>
    <property type="match status" value="1"/>
</dbReference>
<keyword evidence="6" id="KW-0479">Metal-binding</keyword>
<evidence type="ECO:0000256" key="3">
    <source>
        <dbReference type="ARBA" id="ARBA00022801"/>
    </source>
</evidence>
<comment type="caution">
    <text evidence="10">The sequence shown here is derived from an EMBL/GenBank/DDBJ whole genome shotgun (WGS) entry which is preliminary data.</text>
</comment>
<dbReference type="GeneID" id="19177052"/>
<keyword evidence="11" id="KW-1185">Reference proteome</keyword>
<protein>
    <recommendedName>
        <fullName evidence="12">Adenosinetriphosphatase</fullName>
    </recommendedName>
</protein>
<dbReference type="InterPro" id="IPR049730">
    <property type="entry name" value="SNF2/RAD54-like_C"/>
</dbReference>
<keyword evidence="6" id="KW-0862">Zinc</keyword>
<dbReference type="PANTHER" id="PTHR45626">
    <property type="entry name" value="TRANSCRIPTION TERMINATION FACTOR 2-RELATED"/>
    <property type="match status" value="1"/>
</dbReference>
<dbReference type="GO" id="GO:0008094">
    <property type="term" value="F:ATP-dependent activity, acting on DNA"/>
    <property type="evidence" value="ECO:0007669"/>
    <property type="project" value="TreeGrafter"/>
</dbReference>
<dbReference type="GO" id="GO:0008270">
    <property type="term" value="F:zinc ion binding"/>
    <property type="evidence" value="ECO:0007669"/>
    <property type="project" value="UniProtKB-KW"/>
</dbReference>
<dbReference type="SMART" id="SM00487">
    <property type="entry name" value="DEXDc"/>
    <property type="match status" value="1"/>
</dbReference>
<comment type="similarity">
    <text evidence="1">Belongs to the SNF2/RAD54 helicase family.</text>
</comment>
<dbReference type="SUPFAM" id="SSF57850">
    <property type="entry name" value="RING/U-box"/>
    <property type="match status" value="1"/>
</dbReference>
<dbReference type="STRING" id="1182544.W9W240"/>
<gene>
    <name evidence="10" type="ORF">A1O7_02445</name>
</gene>
<dbReference type="SMART" id="SM00184">
    <property type="entry name" value="RING"/>
    <property type="match status" value="1"/>
</dbReference>
<dbReference type="CDD" id="cd18793">
    <property type="entry name" value="SF2_C_SNF"/>
    <property type="match status" value="1"/>
</dbReference>
<dbReference type="SMART" id="SM00490">
    <property type="entry name" value="HELICc"/>
    <property type="match status" value="1"/>
</dbReference>
<accession>W9W240</accession>
<dbReference type="InterPro" id="IPR038718">
    <property type="entry name" value="SNF2-like_sf"/>
</dbReference>
<dbReference type="Pfam" id="PF00271">
    <property type="entry name" value="Helicase_C"/>
    <property type="match status" value="1"/>
</dbReference>
<dbReference type="InterPro" id="IPR013083">
    <property type="entry name" value="Znf_RING/FYVE/PHD"/>
</dbReference>
<dbReference type="GO" id="GO:0004386">
    <property type="term" value="F:helicase activity"/>
    <property type="evidence" value="ECO:0007669"/>
    <property type="project" value="UniProtKB-KW"/>
</dbReference>
<dbReference type="GO" id="GO:0016787">
    <property type="term" value="F:hydrolase activity"/>
    <property type="evidence" value="ECO:0007669"/>
    <property type="project" value="UniProtKB-KW"/>
</dbReference>
<dbReference type="Proteomes" id="UP000019473">
    <property type="component" value="Unassembled WGS sequence"/>
</dbReference>
<dbReference type="VEuPathDB" id="FungiDB:A1O7_02445"/>
<keyword evidence="3" id="KW-0378">Hydrolase</keyword>
<dbReference type="Gene3D" id="3.40.50.300">
    <property type="entry name" value="P-loop containing nucleotide triphosphate hydrolases"/>
    <property type="match status" value="1"/>
</dbReference>
<evidence type="ECO:0008006" key="12">
    <source>
        <dbReference type="Google" id="ProtNLM"/>
    </source>
</evidence>
<dbReference type="InterPro" id="IPR001841">
    <property type="entry name" value="Znf_RING"/>
</dbReference>
<dbReference type="SUPFAM" id="SSF52540">
    <property type="entry name" value="P-loop containing nucleoside triphosphate hydrolases"/>
    <property type="match status" value="2"/>
</dbReference>
<keyword evidence="4" id="KW-0347">Helicase</keyword>
<dbReference type="InterPro" id="IPR014001">
    <property type="entry name" value="Helicase_ATP-bd"/>
</dbReference>
<evidence type="ECO:0000259" key="8">
    <source>
        <dbReference type="PROSITE" id="PS51192"/>
    </source>
</evidence>
<dbReference type="AlphaFoldDB" id="W9W240"/>
<sequence>MEDFSLEMDPPSLTSQTCFGMIYRTAVRLSGEMLHLDTKLRSPDARRNANSYNFTVGRTATHLALFFVDGTEFGILNTQISKALVQVLALPCIEIDVFADVVTVGDTIRRAQKASEATIQVNMNIYGSSDVRHNIDMILSQHKIWLQHPDHRRPESTYDNPHFISFPGVELSETTVEIKPSSDEEIVLDESQKFQRAISEVYASLKRDSHLKTVEGDPRLKTPLLFHQKTALDFMLQREIGPIATEFSLWKPDDTNCEEGFTHVITRAKSRLRPSEIGGGILADEMGMGKSLSILALITKTLDASHAWQHGGGAHLIDPTTEGASKLIRSRATLVLVPFALLLHEWQTEIQKHVPVILQKHVHEDLKIIVYHGKNRDRDVPRIPDADIVLSTYQTIAIESPVATHHIRSPLLGFAWFRVVLDEAHFIRRRTTTFYETVSRLQAQSRWCLTGTPLQNTLDDIGSLFAFVRADPFDKIAVFRHFIARPFDHDRNWKTASQRLSQLMDSTCLRRSRSVLHLPSQKEQIREVEFSVAERTQYDRTKTQMSRLLAHQGNYESRRNTFGQFHVKLQLRILCNHGTFQDPYSWRYRDLQSEREDLYYQRSGQASKEVKCSLCMQSMPYLSTNQVYRTFTENCAHVLCNECFDMQLEGYSKTSHDTSSDCPICKPLYNGAATPNSNSAGDQIGRHEKFVPTGQSAKMDALVEDLRLGLQQTKSIVFSCWTKTLDLIEQHLQRNNIKCGRIDGESPVSNRQTTLREFETSQDVRVLIMTTGTGAFGLNLAAANRIFIVEPQWNPSIENQAIARALRYGQQNHVLVIRYIVKNTVEKAMREQQQRKIKMAALADMASNK</sequence>
<dbReference type="PROSITE" id="PS51192">
    <property type="entry name" value="HELICASE_ATP_BIND_1"/>
    <property type="match status" value="1"/>
</dbReference>
<evidence type="ECO:0000259" key="7">
    <source>
        <dbReference type="PROSITE" id="PS50089"/>
    </source>
</evidence>
<dbReference type="eggNOG" id="KOG1001">
    <property type="taxonomic scope" value="Eukaryota"/>
</dbReference>
<evidence type="ECO:0000256" key="4">
    <source>
        <dbReference type="ARBA" id="ARBA00022806"/>
    </source>
</evidence>
<dbReference type="OrthoDB" id="448448at2759"/>
<dbReference type="GO" id="GO:0005634">
    <property type="term" value="C:nucleus"/>
    <property type="evidence" value="ECO:0007669"/>
    <property type="project" value="TreeGrafter"/>
</dbReference>
<dbReference type="CDD" id="cd18008">
    <property type="entry name" value="DEXDc_SHPRH-like"/>
    <property type="match status" value="1"/>
</dbReference>
<feature type="domain" description="Helicase ATP-binding" evidence="8">
    <location>
        <begin position="271"/>
        <end position="471"/>
    </location>
</feature>
<dbReference type="HOGENOM" id="CLU_000315_2_7_1"/>
<dbReference type="PROSITE" id="PS50089">
    <property type="entry name" value="ZF_RING_2"/>
    <property type="match status" value="1"/>
</dbReference>
<dbReference type="RefSeq" id="XP_007754667.1">
    <property type="nucleotide sequence ID" value="XM_007756477.1"/>
</dbReference>
<evidence type="ECO:0000256" key="6">
    <source>
        <dbReference type="PROSITE-ProRule" id="PRU00175"/>
    </source>
</evidence>
<keyword evidence="6" id="KW-0863">Zinc-finger</keyword>